<feature type="transmembrane region" description="Helical" evidence="8">
    <location>
        <begin position="279"/>
        <end position="302"/>
    </location>
</feature>
<dbReference type="GO" id="GO:0055085">
    <property type="term" value="P:transmembrane transport"/>
    <property type="evidence" value="ECO:0007669"/>
    <property type="project" value="TreeGrafter"/>
</dbReference>
<dbReference type="EMBL" id="CP012033">
    <property type="protein sequence ID" value="AKP65425.1"/>
    <property type="molecule type" value="Genomic_DNA"/>
</dbReference>
<protein>
    <submittedName>
        <fullName evidence="9">Membrane protein</fullName>
    </submittedName>
</protein>
<keyword evidence="3" id="KW-0813">Transport</keyword>
<evidence type="ECO:0000256" key="5">
    <source>
        <dbReference type="ARBA" id="ARBA00022692"/>
    </source>
</evidence>
<dbReference type="PANTHER" id="PTHR21716:SF53">
    <property type="entry name" value="PERMEASE PERM-RELATED"/>
    <property type="match status" value="1"/>
</dbReference>
<dbReference type="Pfam" id="PF01594">
    <property type="entry name" value="AI-2E_transport"/>
    <property type="match status" value="1"/>
</dbReference>
<evidence type="ECO:0000313" key="9">
    <source>
        <dbReference type="EMBL" id="AKP65425.1"/>
    </source>
</evidence>
<evidence type="ECO:0000256" key="8">
    <source>
        <dbReference type="SAM" id="Phobius"/>
    </source>
</evidence>
<feature type="transmembrane region" description="Helical" evidence="8">
    <location>
        <begin position="164"/>
        <end position="187"/>
    </location>
</feature>
<keyword evidence="10" id="KW-1185">Reference proteome</keyword>
<keyword evidence="4" id="KW-1003">Cell membrane</keyword>
<dbReference type="GO" id="GO:0005886">
    <property type="term" value="C:plasma membrane"/>
    <property type="evidence" value="ECO:0007669"/>
    <property type="project" value="UniProtKB-SubCell"/>
</dbReference>
<evidence type="ECO:0000313" key="10">
    <source>
        <dbReference type="Proteomes" id="UP000036000"/>
    </source>
</evidence>
<evidence type="ECO:0000256" key="2">
    <source>
        <dbReference type="ARBA" id="ARBA00009773"/>
    </source>
</evidence>
<feature type="transmembrane region" description="Helical" evidence="8">
    <location>
        <begin position="322"/>
        <end position="349"/>
    </location>
</feature>
<evidence type="ECO:0000256" key="6">
    <source>
        <dbReference type="ARBA" id="ARBA00022989"/>
    </source>
</evidence>
<feature type="transmembrane region" description="Helical" evidence="8">
    <location>
        <begin position="253"/>
        <end position="272"/>
    </location>
</feature>
<comment type="similarity">
    <text evidence="2">Belongs to the autoinducer-2 exporter (AI-2E) (TC 2.A.86) family.</text>
</comment>
<feature type="transmembrane region" description="Helical" evidence="8">
    <location>
        <begin position="78"/>
        <end position="99"/>
    </location>
</feature>
<dbReference type="AlphaFoldDB" id="A0AAC8UY39"/>
<sequence>MKWVANSRVMFWSLELLIVAALIWVCTQISFLFSPIGVFLSTVFAPLLLSGVLFYLLNPIVKLLEKVRWKKFHINRTAAVAIVFLLLALLLVAGGMWLVPRLVNQVSNLIGNIPDFAKSSEAVMAKLINRPIFKDIDFSKYLTQIQSAFSKYAESFMSGLTSGIGSIIGTVTTVTVTAVTVPVMLFYMLKDGERFMPAVRRWLPEKHGAQTAELLSRMNSTIARYVGGQILECLFVGTFTAIGYMVIGEKYALLLGVFAGLCNLIPYVGPYIGILPAMIVAFTISTNMVIYVVIVVVVVQQIDGNLVYPNIIGKSLQIHPLTIIIILLAAGNIAGLLGMILAVPLYAVVKTVVQYLYSIWQLAHPDKPTPKLDSNLSRKD</sequence>
<dbReference type="PANTHER" id="PTHR21716">
    <property type="entry name" value="TRANSMEMBRANE PROTEIN"/>
    <property type="match status" value="1"/>
</dbReference>
<evidence type="ECO:0000256" key="4">
    <source>
        <dbReference type="ARBA" id="ARBA00022475"/>
    </source>
</evidence>
<gene>
    <name evidence="9" type="ORF">ABN16_10705</name>
</gene>
<evidence type="ECO:0000256" key="7">
    <source>
        <dbReference type="ARBA" id="ARBA00023136"/>
    </source>
</evidence>
<keyword evidence="5 8" id="KW-0812">Transmembrane</keyword>
<dbReference type="InterPro" id="IPR002549">
    <property type="entry name" value="AI-2E-like"/>
</dbReference>
<feature type="transmembrane region" description="Helical" evidence="8">
    <location>
        <begin position="225"/>
        <end position="247"/>
    </location>
</feature>
<proteinExistence type="inferred from homology"/>
<dbReference type="KEGG" id="lko:ABN16_10705"/>
<feature type="transmembrane region" description="Helical" evidence="8">
    <location>
        <begin position="39"/>
        <end position="57"/>
    </location>
</feature>
<feature type="transmembrane region" description="Helical" evidence="8">
    <location>
        <begin position="12"/>
        <end position="33"/>
    </location>
</feature>
<comment type="subcellular location">
    <subcellularLocation>
        <location evidence="1">Cell membrane</location>
        <topology evidence="1">Multi-pass membrane protein</topology>
    </subcellularLocation>
</comment>
<evidence type="ECO:0000256" key="3">
    <source>
        <dbReference type="ARBA" id="ARBA00022448"/>
    </source>
</evidence>
<organism evidence="9 10">
    <name type="scientific">Levilactobacillus koreensis</name>
    <dbReference type="NCBI Taxonomy" id="637971"/>
    <lineage>
        <taxon>Bacteria</taxon>
        <taxon>Bacillati</taxon>
        <taxon>Bacillota</taxon>
        <taxon>Bacilli</taxon>
        <taxon>Lactobacillales</taxon>
        <taxon>Lactobacillaceae</taxon>
        <taxon>Levilactobacillus</taxon>
    </lineage>
</organism>
<dbReference type="RefSeq" id="WP_048735720.1">
    <property type="nucleotide sequence ID" value="NZ_CP012033.1"/>
</dbReference>
<reference evidence="9 10" key="1">
    <citation type="submission" date="2015-07" db="EMBL/GenBank/DDBJ databases">
        <title>Lactobacillus korensis/26-25/ whole genome sequencing.</title>
        <authorList>
            <person name="Kim M.K."/>
            <person name="Im W.-T."/>
            <person name="Srinivasan S."/>
            <person name="Lee J.-J."/>
        </authorList>
    </citation>
    <scope>NUCLEOTIDE SEQUENCE [LARGE SCALE GENOMIC DNA]</scope>
    <source>
        <strain evidence="9 10">26-25</strain>
    </source>
</reference>
<keyword evidence="7 8" id="KW-0472">Membrane</keyword>
<evidence type="ECO:0000256" key="1">
    <source>
        <dbReference type="ARBA" id="ARBA00004651"/>
    </source>
</evidence>
<name>A0AAC8UY39_9LACO</name>
<keyword evidence="6 8" id="KW-1133">Transmembrane helix</keyword>
<accession>A0AAC8UY39</accession>
<dbReference type="Proteomes" id="UP000036000">
    <property type="component" value="Chromosome"/>
</dbReference>